<evidence type="ECO:0000256" key="1">
    <source>
        <dbReference type="ARBA" id="ARBA00023015"/>
    </source>
</evidence>
<dbReference type="Proteomes" id="UP001557465">
    <property type="component" value="Unassembled WGS sequence"/>
</dbReference>
<dbReference type="CDD" id="cd07377">
    <property type="entry name" value="WHTH_GntR"/>
    <property type="match status" value="1"/>
</dbReference>
<protein>
    <submittedName>
        <fullName evidence="5">GntR family transcriptional regulator</fullName>
    </submittedName>
</protein>
<dbReference type="SUPFAM" id="SSF46785">
    <property type="entry name" value="Winged helix' DNA-binding domain"/>
    <property type="match status" value="1"/>
</dbReference>
<dbReference type="InterPro" id="IPR011711">
    <property type="entry name" value="GntR_C"/>
</dbReference>
<keyword evidence="2" id="KW-0238">DNA-binding</keyword>
<dbReference type="PANTHER" id="PTHR43537:SF5">
    <property type="entry name" value="UXU OPERON TRANSCRIPTIONAL REGULATOR"/>
    <property type="match status" value="1"/>
</dbReference>
<evidence type="ECO:0000256" key="2">
    <source>
        <dbReference type="ARBA" id="ARBA00023125"/>
    </source>
</evidence>
<dbReference type="SMART" id="SM00345">
    <property type="entry name" value="HTH_GNTR"/>
    <property type="match status" value="1"/>
</dbReference>
<dbReference type="Gene3D" id="1.10.10.10">
    <property type="entry name" value="Winged helix-like DNA-binding domain superfamily/Winged helix DNA-binding domain"/>
    <property type="match status" value="1"/>
</dbReference>
<dbReference type="SUPFAM" id="SSF48008">
    <property type="entry name" value="GntR ligand-binding domain-like"/>
    <property type="match status" value="1"/>
</dbReference>
<evidence type="ECO:0000313" key="6">
    <source>
        <dbReference type="Proteomes" id="UP001557465"/>
    </source>
</evidence>
<evidence type="ECO:0000259" key="4">
    <source>
        <dbReference type="PROSITE" id="PS50949"/>
    </source>
</evidence>
<name>A0ABV3TIU4_9RHOB</name>
<dbReference type="InterPro" id="IPR008920">
    <property type="entry name" value="TF_FadR/GntR_C"/>
</dbReference>
<evidence type="ECO:0000256" key="3">
    <source>
        <dbReference type="ARBA" id="ARBA00023163"/>
    </source>
</evidence>
<sequence>MSDAMLLPQLDLNARPSVADQVFAELHRQILSLELAPGAKLSEVEVARQMGVSRQPVRDAFYRLSKQGFLLIRPQRATTVSLISSDAVMQASFIRTALEIETIRVATEALSEADLRALHDVLAEQRAAVEREDRIGFHRLDDQFHREICTRAGIGFTWELIAENKGHMDRVRMLSLSFASRDAFDDHEHIMAALEARNVEASTMAMRTHLARIRTQIHRIRADHSALFEAGDDSAPA</sequence>
<dbReference type="SMART" id="SM00895">
    <property type="entry name" value="FCD"/>
    <property type="match status" value="1"/>
</dbReference>
<dbReference type="RefSeq" id="WP_368391074.1">
    <property type="nucleotide sequence ID" value="NZ_JBFRYC010000002.1"/>
</dbReference>
<keyword evidence="6" id="KW-1185">Reference proteome</keyword>
<dbReference type="InterPro" id="IPR000524">
    <property type="entry name" value="Tscrpt_reg_HTH_GntR"/>
</dbReference>
<dbReference type="Pfam" id="PF07729">
    <property type="entry name" value="FCD"/>
    <property type="match status" value="1"/>
</dbReference>
<keyword evidence="1" id="KW-0805">Transcription regulation</keyword>
<dbReference type="PANTHER" id="PTHR43537">
    <property type="entry name" value="TRANSCRIPTIONAL REGULATOR, GNTR FAMILY"/>
    <property type="match status" value="1"/>
</dbReference>
<organism evidence="5 6">
    <name type="scientific">Thioclava arctica</name>
    <dbReference type="NCBI Taxonomy" id="3238301"/>
    <lineage>
        <taxon>Bacteria</taxon>
        <taxon>Pseudomonadati</taxon>
        <taxon>Pseudomonadota</taxon>
        <taxon>Alphaproteobacteria</taxon>
        <taxon>Rhodobacterales</taxon>
        <taxon>Paracoccaceae</taxon>
        <taxon>Thioclava</taxon>
    </lineage>
</organism>
<dbReference type="Gene3D" id="1.20.120.530">
    <property type="entry name" value="GntR ligand-binding domain-like"/>
    <property type="match status" value="1"/>
</dbReference>
<accession>A0ABV3TIU4</accession>
<evidence type="ECO:0000313" key="5">
    <source>
        <dbReference type="EMBL" id="MEX1660883.1"/>
    </source>
</evidence>
<dbReference type="EMBL" id="JBFRYC010000002">
    <property type="protein sequence ID" value="MEX1660883.1"/>
    <property type="molecule type" value="Genomic_DNA"/>
</dbReference>
<comment type="caution">
    <text evidence="5">The sequence shown here is derived from an EMBL/GenBank/DDBJ whole genome shotgun (WGS) entry which is preliminary data.</text>
</comment>
<feature type="domain" description="HTH gntR-type" evidence="4">
    <location>
        <begin position="16"/>
        <end position="83"/>
    </location>
</feature>
<proteinExistence type="predicted"/>
<keyword evidence="3" id="KW-0804">Transcription</keyword>
<dbReference type="InterPro" id="IPR036388">
    <property type="entry name" value="WH-like_DNA-bd_sf"/>
</dbReference>
<dbReference type="PROSITE" id="PS50949">
    <property type="entry name" value="HTH_GNTR"/>
    <property type="match status" value="1"/>
</dbReference>
<dbReference type="InterPro" id="IPR036390">
    <property type="entry name" value="WH_DNA-bd_sf"/>
</dbReference>
<reference evidence="5 6" key="1">
    <citation type="journal article" date="2011" name="Int. J. Syst. Evol. Microbiol.">
        <title>Zhongshania antarctica gen. nov., sp. nov. and Zhongshania guokunii sp. nov., gammaproteobacteria respectively isolated from coastal attached (fast) ice and surface seawater of the Antarctic.</title>
        <authorList>
            <person name="Li H.J."/>
            <person name="Zhang X.Y."/>
            <person name="Chen C.X."/>
            <person name="Zhang Y.J."/>
            <person name="Gao Z.M."/>
            <person name="Yu Y."/>
            <person name="Chen X.L."/>
            <person name="Chen B."/>
            <person name="Zhang Y.Z."/>
        </authorList>
    </citation>
    <scope>NUCLEOTIDE SEQUENCE [LARGE SCALE GENOMIC DNA]</scope>
    <source>
        <strain evidence="5 6">15-R06ZXC-3</strain>
    </source>
</reference>
<gene>
    <name evidence="5" type="ORF">AB4874_04360</name>
</gene>
<dbReference type="Pfam" id="PF00392">
    <property type="entry name" value="GntR"/>
    <property type="match status" value="1"/>
</dbReference>